<dbReference type="Proteomes" id="UP001216579">
    <property type="component" value="Unassembled WGS sequence"/>
</dbReference>
<dbReference type="SUPFAM" id="SSF53335">
    <property type="entry name" value="S-adenosyl-L-methionine-dependent methyltransferases"/>
    <property type="match status" value="1"/>
</dbReference>
<dbReference type="InterPro" id="IPR029063">
    <property type="entry name" value="SAM-dependent_MTases_sf"/>
</dbReference>
<evidence type="ECO:0000313" key="13">
    <source>
        <dbReference type="Proteomes" id="UP001216579"/>
    </source>
</evidence>
<evidence type="ECO:0000256" key="7">
    <source>
        <dbReference type="ARBA" id="ARBA00022679"/>
    </source>
</evidence>
<dbReference type="InterPro" id="IPR000682">
    <property type="entry name" value="PCMT"/>
</dbReference>
<evidence type="ECO:0000256" key="3">
    <source>
        <dbReference type="ARBA" id="ARBA00011890"/>
    </source>
</evidence>
<comment type="subcellular location">
    <subcellularLocation>
        <location evidence="1">Cytoplasm</location>
    </subcellularLocation>
</comment>
<organism evidence="12 13">
    <name type="scientific">Streptomyces silvisoli</name>
    <dbReference type="NCBI Taxonomy" id="3034235"/>
    <lineage>
        <taxon>Bacteria</taxon>
        <taxon>Bacillati</taxon>
        <taxon>Actinomycetota</taxon>
        <taxon>Actinomycetes</taxon>
        <taxon>Kitasatosporales</taxon>
        <taxon>Streptomycetaceae</taxon>
        <taxon>Streptomyces</taxon>
    </lineage>
</organism>
<reference evidence="12 13" key="1">
    <citation type="submission" date="2023-03" db="EMBL/GenBank/DDBJ databases">
        <title>Draft genome sequence of Streptomyces sp. RB6PN23 isolated from peat swamp forest in Thailand.</title>
        <authorList>
            <person name="Klaysubun C."/>
            <person name="Duangmal K."/>
        </authorList>
    </citation>
    <scope>NUCLEOTIDE SEQUENCE [LARGE SCALE GENOMIC DNA]</scope>
    <source>
        <strain evidence="12 13">RB6PN23</strain>
    </source>
</reference>
<dbReference type="Pfam" id="PF01135">
    <property type="entry name" value="PCMT"/>
    <property type="match status" value="1"/>
</dbReference>
<evidence type="ECO:0000256" key="5">
    <source>
        <dbReference type="ARBA" id="ARBA00022490"/>
    </source>
</evidence>
<evidence type="ECO:0000256" key="9">
    <source>
        <dbReference type="ARBA" id="ARBA00030757"/>
    </source>
</evidence>
<evidence type="ECO:0000256" key="1">
    <source>
        <dbReference type="ARBA" id="ARBA00004496"/>
    </source>
</evidence>
<evidence type="ECO:0000256" key="11">
    <source>
        <dbReference type="ARBA" id="ARBA00031350"/>
    </source>
</evidence>
<accession>A0ABT5ZQE9</accession>
<protein>
    <recommendedName>
        <fullName evidence="4">Protein-L-isoaspartate O-methyltransferase</fullName>
        <ecNumber evidence="3">2.1.1.77</ecNumber>
    </recommendedName>
    <alternativeName>
        <fullName evidence="11">L-isoaspartyl protein carboxyl methyltransferase</fullName>
    </alternativeName>
    <alternativeName>
        <fullName evidence="9">Protein L-isoaspartyl methyltransferase</fullName>
    </alternativeName>
    <alternativeName>
        <fullName evidence="10">Protein-beta-aspartate methyltransferase</fullName>
    </alternativeName>
</protein>
<dbReference type="CDD" id="cd02440">
    <property type="entry name" value="AdoMet_MTases"/>
    <property type="match status" value="1"/>
</dbReference>
<dbReference type="EMBL" id="JARJBC010000011">
    <property type="protein sequence ID" value="MDF3291263.1"/>
    <property type="molecule type" value="Genomic_DNA"/>
</dbReference>
<comment type="similarity">
    <text evidence="2">Belongs to the methyltransferase superfamily. L-isoaspartyl/D-aspartyl protein methyltransferase family.</text>
</comment>
<evidence type="ECO:0000256" key="10">
    <source>
        <dbReference type="ARBA" id="ARBA00031323"/>
    </source>
</evidence>
<dbReference type="PANTHER" id="PTHR11579">
    <property type="entry name" value="PROTEIN-L-ISOASPARTATE O-METHYLTRANSFERASE"/>
    <property type="match status" value="1"/>
</dbReference>
<keyword evidence="13" id="KW-1185">Reference proteome</keyword>
<dbReference type="Gene3D" id="3.40.50.150">
    <property type="entry name" value="Vaccinia Virus protein VP39"/>
    <property type="match status" value="1"/>
</dbReference>
<keyword evidence="7" id="KW-0808">Transferase</keyword>
<dbReference type="GO" id="GO:0032259">
    <property type="term" value="P:methylation"/>
    <property type="evidence" value="ECO:0007669"/>
    <property type="project" value="UniProtKB-KW"/>
</dbReference>
<comment type="caution">
    <text evidence="12">The sequence shown here is derived from an EMBL/GenBank/DDBJ whole genome shotgun (WGS) entry which is preliminary data.</text>
</comment>
<name>A0ABT5ZQE9_9ACTN</name>
<keyword evidence="6 12" id="KW-0489">Methyltransferase</keyword>
<evidence type="ECO:0000256" key="8">
    <source>
        <dbReference type="ARBA" id="ARBA00022691"/>
    </source>
</evidence>
<keyword evidence="8" id="KW-0949">S-adenosyl-L-methionine</keyword>
<dbReference type="RefSeq" id="WP_276094485.1">
    <property type="nucleotide sequence ID" value="NZ_JARJBC010000011.1"/>
</dbReference>
<keyword evidence="5" id="KW-0963">Cytoplasm</keyword>
<proteinExistence type="inferred from homology"/>
<evidence type="ECO:0000256" key="6">
    <source>
        <dbReference type="ARBA" id="ARBA00022603"/>
    </source>
</evidence>
<dbReference type="GO" id="GO:0008168">
    <property type="term" value="F:methyltransferase activity"/>
    <property type="evidence" value="ECO:0007669"/>
    <property type="project" value="UniProtKB-KW"/>
</dbReference>
<evidence type="ECO:0000256" key="2">
    <source>
        <dbReference type="ARBA" id="ARBA00005369"/>
    </source>
</evidence>
<dbReference type="EC" id="2.1.1.77" evidence="3"/>
<evidence type="ECO:0000256" key="4">
    <source>
        <dbReference type="ARBA" id="ARBA00013346"/>
    </source>
</evidence>
<gene>
    <name evidence="12" type="ORF">P3G67_18880</name>
</gene>
<evidence type="ECO:0000313" key="12">
    <source>
        <dbReference type="EMBL" id="MDF3291263.1"/>
    </source>
</evidence>
<sequence length="379" mass="41208">MDSDRWARTAGLLRARLVRRIMDAGTLRDPAWRAAFERVPRHVFVPYYYRPYPGGRGWDRLAADDPDPRRRARWLAGAYEDIPLVTRVREGALVSSSSQPSLMAAMLEALEMREGQTVLEIGTGTGYNAALLAHRLGGSAVTTVDLDEEITAAARDHLAAVGFAPGPDGRGRVTVLTGDGALGCHERAPFDRIMATCELASVPEAWLRQCRPGGMVLAPIADGLAALRVTDATHAEGRFLSTPAYFVALRGPGAPPHPAPAPVRGDERARATHVPPAVLDDDAFRFVLALAAGELEISWAFGGRGAAITAPDGSTVRAQRDGTVLVAGPRDLWAVVEDSYRLWRRERFARRERFGVTVSGSRQWAWLDAPDGPNVWPLR</sequence>
<dbReference type="PANTHER" id="PTHR11579:SF0">
    <property type="entry name" value="PROTEIN-L-ISOASPARTATE(D-ASPARTATE) O-METHYLTRANSFERASE"/>
    <property type="match status" value="1"/>
</dbReference>